<dbReference type="NCBIfam" id="NF033855">
    <property type="entry name" value="tRNA_MNMC2"/>
    <property type="match status" value="1"/>
</dbReference>
<keyword evidence="9 10" id="KW-0511">Multifunctional enzyme</keyword>
<evidence type="ECO:0000313" key="13">
    <source>
        <dbReference type="EMBL" id="UYM16994.1"/>
    </source>
</evidence>
<keyword evidence="7 10" id="KW-0274">FAD</keyword>
<dbReference type="SUPFAM" id="SSF51905">
    <property type="entry name" value="FAD/NAD(P)-binding domain"/>
    <property type="match status" value="1"/>
</dbReference>
<evidence type="ECO:0000256" key="9">
    <source>
        <dbReference type="ARBA" id="ARBA00023268"/>
    </source>
</evidence>
<dbReference type="Gene3D" id="3.40.50.150">
    <property type="entry name" value="Vaccinia Virus protein VP39"/>
    <property type="match status" value="1"/>
</dbReference>
<dbReference type="Pfam" id="PF01266">
    <property type="entry name" value="DAO"/>
    <property type="match status" value="1"/>
</dbReference>
<evidence type="ECO:0000256" key="6">
    <source>
        <dbReference type="ARBA" id="ARBA00022694"/>
    </source>
</evidence>
<evidence type="ECO:0000256" key="3">
    <source>
        <dbReference type="ARBA" id="ARBA00022630"/>
    </source>
</evidence>
<dbReference type="Proteomes" id="UP001163255">
    <property type="component" value="Chromosome"/>
</dbReference>
<feature type="domain" description="FAD dependent oxidoreductase" evidence="11">
    <location>
        <begin position="266"/>
        <end position="636"/>
    </location>
</feature>
<comment type="subcellular location">
    <subcellularLocation>
        <location evidence="10">Cytoplasm</location>
    </subcellularLocation>
</comment>
<accession>A0ABY6GW53</accession>
<evidence type="ECO:0000256" key="4">
    <source>
        <dbReference type="ARBA" id="ARBA00022679"/>
    </source>
</evidence>
<keyword evidence="6 10" id="KW-0819">tRNA processing</keyword>
<organism evidence="13 14">
    <name type="scientific">Endozoicomonas euniceicola</name>
    <dbReference type="NCBI Taxonomy" id="1234143"/>
    <lineage>
        <taxon>Bacteria</taxon>
        <taxon>Pseudomonadati</taxon>
        <taxon>Pseudomonadota</taxon>
        <taxon>Gammaproteobacteria</taxon>
        <taxon>Oceanospirillales</taxon>
        <taxon>Endozoicomonadaceae</taxon>
        <taxon>Endozoicomonas</taxon>
    </lineage>
</organism>
<comment type="cofactor">
    <cofactor evidence="10">
        <name>FAD</name>
        <dbReference type="ChEBI" id="CHEBI:57692"/>
    </cofactor>
</comment>
<keyword evidence="4 10" id="KW-0808">Transferase</keyword>
<dbReference type="HAMAP" id="MF_01102">
    <property type="entry name" value="MnmC"/>
    <property type="match status" value="1"/>
</dbReference>
<dbReference type="PANTHER" id="PTHR13847">
    <property type="entry name" value="SARCOSINE DEHYDROGENASE-RELATED"/>
    <property type="match status" value="1"/>
</dbReference>
<name>A0ABY6GW53_9GAMM</name>
<comment type="function">
    <text evidence="10">Catalyzes the last two steps in the biosynthesis of 5-methylaminomethyl-2-thiouridine (mnm(5)s(2)U) at the wobble position (U34) in tRNA. Catalyzes the FAD-dependent demodification of cmnm(5)s(2)U34 to nm(5)s(2)U34, followed by the transfer of a methyl group from S-adenosyl-L-methionine to nm(5)s(2)U34, to form mnm(5)s(2)U34.</text>
</comment>
<evidence type="ECO:0000313" key="14">
    <source>
        <dbReference type="Proteomes" id="UP001163255"/>
    </source>
</evidence>
<keyword evidence="8 10" id="KW-0560">Oxidoreductase</keyword>
<dbReference type="EC" id="2.1.1.61" evidence="10"/>
<dbReference type="InterPro" id="IPR023032">
    <property type="entry name" value="tRNA_MAMT_biosynth_bifunc_MnmC"/>
</dbReference>
<gene>
    <name evidence="10 13" type="primary">mnmC</name>
    <name evidence="13" type="ORF">NX720_03450</name>
</gene>
<dbReference type="NCBIfam" id="TIGR03197">
    <property type="entry name" value="MnmC_Cterm"/>
    <property type="match status" value="1"/>
</dbReference>
<protein>
    <recommendedName>
        <fullName evidence="10">tRNA 5-methylaminomethyl-2-thiouridine biosynthesis bifunctional protein MnmC</fullName>
        <shortName evidence="10">tRNA mnm(5)s(2)U biosynthesis bifunctional protein</shortName>
    </recommendedName>
    <domain>
        <recommendedName>
            <fullName evidence="10">tRNA (mnm(5)s(2)U34)-methyltransferase</fullName>
            <ecNumber evidence="10">2.1.1.61</ecNumber>
        </recommendedName>
    </domain>
    <domain>
        <recommendedName>
            <fullName evidence="10">FAD-dependent cmnm(5)s(2)U34 oxidoreductase</fullName>
            <ecNumber evidence="10">1.5.-.-</ecNumber>
        </recommendedName>
    </domain>
</protein>
<dbReference type="NCBIfam" id="NF002481">
    <property type="entry name" value="PRK01747.1-2"/>
    <property type="match status" value="1"/>
</dbReference>
<comment type="similarity">
    <text evidence="10">In the N-terminal section; belongs to the methyltransferase superfamily. tRNA (mnm(5)s(2)U34)-methyltransferase family.</text>
</comment>
<keyword evidence="1 10" id="KW-0963">Cytoplasm</keyword>
<dbReference type="InterPro" id="IPR029063">
    <property type="entry name" value="SAM-dependent_MTases_sf"/>
</dbReference>
<keyword evidence="2 10" id="KW-0489">Methyltransferase</keyword>
<comment type="similarity">
    <text evidence="10">In the C-terminal section; belongs to the DAO family.</text>
</comment>
<dbReference type="PANTHER" id="PTHR13847:SF283">
    <property type="entry name" value="TRNA 5-METHYLAMINOMETHYL-2-THIOURIDINE BIOSYNTHESIS BIFUNCTIONAL PROTEIN MNMC"/>
    <property type="match status" value="1"/>
</dbReference>
<evidence type="ECO:0000259" key="11">
    <source>
        <dbReference type="Pfam" id="PF01266"/>
    </source>
</evidence>
<keyword evidence="14" id="KW-1185">Reference proteome</keyword>
<dbReference type="EC" id="1.5.-.-" evidence="10"/>
<evidence type="ECO:0000256" key="2">
    <source>
        <dbReference type="ARBA" id="ARBA00022603"/>
    </source>
</evidence>
<evidence type="ECO:0000256" key="8">
    <source>
        <dbReference type="ARBA" id="ARBA00023002"/>
    </source>
</evidence>
<evidence type="ECO:0000256" key="10">
    <source>
        <dbReference type="HAMAP-Rule" id="MF_01102"/>
    </source>
</evidence>
<dbReference type="SUPFAM" id="SSF54373">
    <property type="entry name" value="FAD-linked reductases, C-terminal domain"/>
    <property type="match status" value="1"/>
</dbReference>
<proteinExistence type="inferred from homology"/>
<dbReference type="InterPro" id="IPR047785">
    <property type="entry name" value="tRNA_MNMC2"/>
</dbReference>
<sequence length="668" mass="74530">MTSDPKNISLSHARLEWRDNGQPVSSQYNDIYFSTESGVEETFHTFIKPNRLPERFIKLNAGECFSIAETGFGTGLNFLCAWQLFDELAVDGSRLHFISTEKHPLQQKDFQRALALWPTLQKQAAELVNLYLPACQGQQHFVFANGRIRLTLLIGDALETLTDYSGKIDAWFLDGFTPSKNPDMWRPELFDTIACKSHGQTTYATFTAARTVRDNLTRSGFSVEKIPAFGKKRDMLRGQFLQPTPVSSIRPEWQLPKPPVTKRQQAVVIGGGLAGTSTARSLAERGWQVTLLEQHEQLASEASGNPQGILYAKLSPHHTPLSRFILQGYLYSINRLNQLQDQHSPYWYQSGVIQMPVSDKEHKRYQALAEQFPKDLLFMADSDQLAELTGFRLNRSGLVFPDAGWVKPAHLCQSLANHPAIQTETGYRVTALKKEGSEWVLLNEQQETIIRSEVVVVAGGVHSHQFPQLEHLPVKSIRGQLSQIAETASSSRLSACLCSEGYIAPACDHEHTVGATFDFNDECLSVRKEDHQRNLDMLSSQMPEVYVALGENRSGPDKPDVTGGRTGFRCTTPDYLPLVGPVINRDSFIKQFAPLRKDAKALIDDKADYLEGLYVNTGHGSRGLITCPLSGEIIASMISGDSNVVEDSLLKALNPTRFLIRNLIRSTV</sequence>
<evidence type="ECO:0000256" key="5">
    <source>
        <dbReference type="ARBA" id="ARBA00022691"/>
    </source>
</evidence>
<comment type="catalytic activity">
    <reaction evidence="10">
        <text>5-aminomethyl-2-thiouridine(34) in tRNA + S-adenosyl-L-methionine = 5-methylaminomethyl-2-thiouridine(34) in tRNA + S-adenosyl-L-homocysteine + H(+)</text>
        <dbReference type="Rhea" id="RHEA:19569"/>
        <dbReference type="Rhea" id="RHEA-COMP:10195"/>
        <dbReference type="Rhea" id="RHEA-COMP:10197"/>
        <dbReference type="ChEBI" id="CHEBI:15378"/>
        <dbReference type="ChEBI" id="CHEBI:57856"/>
        <dbReference type="ChEBI" id="CHEBI:59789"/>
        <dbReference type="ChEBI" id="CHEBI:74454"/>
        <dbReference type="ChEBI" id="CHEBI:74455"/>
        <dbReference type="EC" id="2.1.1.61"/>
    </reaction>
</comment>
<dbReference type="Gene3D" id="3.30.9.10">
    <property type="entry name" value="D-Amino Acid Oxidase, subunit A, domain 2"/>
    <property type="match status" value="1"/>
</dbReference>
<dbReference type="InterPro" id="IPR036188">
    <property type="entry name" value="FAD/NAD-bd_sf"/>
</dbReference>
<dbReference type="InterPro" id="IPR008471">
    <property type="entry name" value="MnmC-like_methylTransf"/>
</dbReference>
<evidence type="ECO:0000256" key="7">
    <source>
        <dbReference type="ARBA" id="ARBA00022827"/>
    </source>
</evidence>
<dbReference type="EMBL" id="CP103300">
    <property type="protein sequence ID" value="UYM16994.1"/>
    <property type="molecule type" value="Genomic_DNA"/>
</dbReference>
<dbReference type="Gene3D" id="3.50.50.60">
    <property type="entry name" value="FAD/NAD(P)-binding domain"/>
    <property type="match status" value="1"/>
</dbReference>
<dbReference type="InterPro" id="IPR017610">
    <property type="entry name" value="tRNA_S-uridine_synth_MnmC_C"/>
</dbReference>
<keyword evidence="5 10" id="KW-0949">S-adenosyl-L-methionine</keyword>
<keyword evidence="3 10" id="KW-0285">Flavoprotein</keyword>
<feature type="domain" description="MnmC-like methyltransferase" evidence="12">
    <location>
        <begin position="120"/>
        <end position="239"/>
    </location>
</feature>
<dbReference type="InterPro" id="IPR006076">
    <property type="entry name" value="FAD-dep_OxRdtase"/>
</dbReference>
<dbReference type="Pfam" id="PF05430">
    <property type="entry name" value="Methyltransf_30"/>
    <property type="match status" value="1"/>
</dbReference>
<dbReference type="RefSeq" id="WP_262599393.1">
    <property type="nucleotide sequence ID" value="NZ_CP103300.1"/>
</dbReference>
<feature type="region of interest" description="tRNA (mnm(5)s(2)U34)-methyltransferase" evidence="10">
    <location>
        <begin position="1"/>
        <end position="241"/>
    </location>
</feature>
<evidence type="ECO:0000256" key="1">
    <source>
        <dbReference type="ARBA" id="ARBA00022490"/>
    </source>
</evidence>
<evidence type="ECO:0000259" key="12">
    <source>
        <dbReference type="Pfam" id="PF05430"/>
    </source>
</evidence>
<reference evidence="13" key="1">
    <citation type="submission" date="2022-10" db="EMBL/GenBank/DDBJ databases">
        <title>Completed Genome Sequence of two octocoral isolated bacterium, Endozoicomonas euniceicola EF212T and Endozoicomonas gorgoniicola PS125T.</title>
        <authorList>
            <person name="Chiou Y.-J."/>
            <person name="Chen Y.-H."/>
        </authorList>
    </citation>
    <scope>NUCLEOTIDE SEQUENCE</scope>
    <source>
        <strain evidence="13">EF212</strain>
    </source>
</reference>
<feature type="region of interest" description="FAD-dependent cmnm(5)s(2)U34 oxidoreductase" evidence="10">
    <location>
        <begin position="269"/>
        <end position="668"/>
    </location>
</feature>